<comment type="caution">
    <text evidence="2">The sequence shown here is derived from an EMBL/GenBank/DDBJ whole genome shotgun (WGS) entry which is preliminary data.</text>
</comment>
<evidence type="ECO:0000313" key="3">
    <source>
        <dbReference type="Proteomes" id="UP000236343"/>
    </source>
</evidence>
<proteinExistence type="predicted"/>
<dbReference type="VEuPathDB" id="ToxoDB:TGCOUG_391640"/>
<reference evidence="2 3" key="1">
    <citation type="journal article" date="2016" name="Nat. Commun.">
        <title>Local admixture of amplified and diversified secreted pathogenesis determinants shapes mosaic Toxoplasma gondii genomes.</title>
        <authorList>
            <person name="Lorenzi H."/>
            <person name="Khan A."/>
            <person name="Behnke M.S."/>
            <person name="Namasivayam S."/>
            <person name="Swapna L.S."/>
            <person name="Hadjithomas M."/>
            <person name="Karamycheva S."/>
            <person name="Pinney D."/>
            <person name="Brunk B.P."/>
            <person name="Ajioka J.W."/>
            <person name="Ajzenberg D."/>
            <person name="Boothroyd J.C."/>
            <person name="Boyle J.P."/>
            <person name="Darde M.L."/>
            <person name="Diaz-Miranda M.A."/>
            <person name="Dubey J.P."/>
            <person name="Fritz H.M."/>
            <person name="Gennari S.M."/>
            <person name="Gregory B.D."/>
            <person name="Kim K."/>
            <person name="Saeij J.P."/>
            <person name="Su C."/>
            <person name="White M.W."/>
            <person name="Zhu X.Q."/>
            <person name="Howe D.K."/>
            <person name="Rosenthal B.M."/>
            <person name="Grigg M.E."/>
            <person name="Parkinson J."/>
            <person name="Liu L."/>
            <person name="Kissinger J.C."/>
            <person name="Roos D.S."/>
            <person name="Sibley L.D."/>
        </authorList>
    </citation>
    <scope>NUCLEOTIDE SEQUENCE [LARGE SCALE GENOMIC DNA]</scope>
    <source>
        <strain evidence="2 3">COUG</strain>
    </source>
</reference>
<organism evidence="2 3">
    <name type="scientific">Toxoplasma gondii COUG</name>
    <dbReference type="NCBI Taxonomy" id="1074873"/>
    <lineage>
        <taxon>Eukaryota</taxon>
        <taxon>Sar</taxon>
        <taxon>Alveolata</taxon>
        <taxon>Apicomplexa</taxon>
        <taxon>Conoidasida</taxon>
        <taxon>Coccidia</taxon>
        <taxon>Eucoccidiorida</taxon>
        <taxon>Eimeriorina</taxon>
        <taxon>Sarcocystidae</taxon>
        <taxon>Toxoplasma</taxon>
    </lineage>
</organism>
<feature type="region of interest" description="Disordered" evidence="1">
    <location>
        <begin position="1"/>
        <end position="24"/>
    </location>
</feature>
<dbReference type="Proteomes" id="UP000236343">
    <property type="component" value="Unassembled WGS sequence"/>
</dbReference>
<accession>A0A2G8YAU0</accession>
<name>A0A2G8YAU0_TOXGO</name>
<gene>
    <name evidence="2" type="ORF">TGCOUG_391640</name>
</gene>
<dbReference type="AlphaFoldDB" id="A0A2G8YAU0"/>
<protein>
    <submittedName>
        <fullName evidence="2">Uncharacterized protein</fullName>
    </submittedName>
</protein>
<feature type="region of interest" description="Disordered" evidence="1">
    <location>
        <begin position="75"/>
        <end position="112"/>
    </location>
</feature>
<evidence type="ECO:0000256" key="1">
    <source>
        <dbReference type="SAM" id="MobiDB-lite"/>
    </source>
</evidence>
<sequence length="222" mass="25144">MDFWTRECPISPRRSGTMEERTNKQYLPGDPRHFAKACGALWPSSRQLNSGGITRQQWSATRSLCRASTLLAEFPSPGTPALAPRPRSEKPGGAKERKISRHEPTLDGAHDLRPGTAQLAEMKDFLRVCEVLSAPTPQLFTMGNGLCRRPFDRKCSCRDTLRTEVVTDFSSLRTLFRQKQQPIHSFSAAKTRPRSKRLPRAPAAKRRWGEFRLFCTGAMRLF</sequence>
<dbReference type="EMBL" id="AGQR02000423">
    <property type="protein sequence ID" value="PIM04390.1"/>
    <property type="molecule type" value="Genomic_DNA"/>
</dbReference>
<evidence type="ECO:0000313" key="2">
    <source>
        <dbReference type="EMBL" id="PIM04390.1"/>
    </source>
</evidence>
<feature type="compositionally biased region" description="Basic and acidic residues" evidence="1">
    <location>
        <begin position="86"/>
        <end position="112"/>
    </location>
</feature>